<keyword evidence="3 5" id="KW-0378">Hydrolase</keyword>
<feature type="region of interest" description="Disordered" evidence="6">
    <location>
        <begin position="144"/>
        <end position="165"/>
    </location>
</feature>
<organism evidence="8 9">
    <name type="scientific">Salinarimonas ramus</name>
    <dbReference type="NCBI Taxonomy" id="690164"/>
    <lineage>
        <taxon>Bacteria</taxon>
        <taxon>Pseudomonadati</taxon>
        <taxon>Pseudomonadota</taxon>
        <taxon>Alphaproteobacteria</taxon>
        <taxon>Hyphomicrobiales</taxon>
        <taxon>Salinarimonadaceae</taxon>
        <taxon>Salinarimonas</taxon>
    </lineage>
</organism>
<dbReference type="RefSeq" id="WP_188909431.1">
    <property type="nucleotide sequence ID" value="NZ_BMMF01000002.1"/>
</dbReference>
<name>A0A917Q4I2_9HYPH</name>
<dbReference type="EMBL" id="BMMF01000002">
    <property type="protein sequence ID" value="GGK22177.1"/>
    <property type="molecule type" value="Genomic_DNA"/>
</dbReference>
<feature type="domain" description="Peptidase S8/S53" evidence="7">
    <location>
        <begin position="128"/>
        <end position="396"/>
    </location>
</feature>
<sequence length="421" mass="45132">MTSGRSPDGREDGGAFAPKRFKIMFPNAQAFDAATAIETPGTTLVRSRKRAVLSVDLDPRAIERGADRRIGALVERFGARIVEDFRYDMEPVGPFGHELFEPEDEKSPSLDNVLDRIGAREAWRHGRGSGVIIAVVDTGIDGTRPEFSPSRRRGAWQTEQDEPWTDWDGHGTMCAAIAAGSRADGGLFDGVAPEAMIVACKTSFYDGELAAIYDYLAELATSGETVIATNSFGFNTGTMPTLPPGEEFTQSLDDAIAAGVIPFFSAGNNHALAGGRPDACSPTSIWLHKSWSSVMSVGTTDLDDRMWYYSSRGPGQFFGAPETNAKPDVVAPTPKRGRILYGDRVQTLRDGWGSSGACPQAAGLAALLHSASRNLSRDRTFDLIRRSARDLSLAFECQGHGSIDCAAAMNAVLASSKSAIS</sequence>
<keyword evidence="2 5" id="KW-0645">Protease</keyword>
<keyword evidence="4 5" id="KW-0720">Serine protease</keyword>
<evidence type="ECO:0000256" key="1">
    <source>
        <dbReference type="ARBA" id="ARBA00011073"/>
    </source>
</evidence>
<proteinExistence type="inferred from homology"/>
<gene>
    <name evidence="8" type="ORF">GCM10011322_06050</name>
</gene>
<evidence type="ECO:0000256" key="3">
    <source>
        <dbReference type="ARBA" id="ARBA00022801"/>
    </source>
</evidence>
<evidence type="ECO:0000313" key="8">
    <source>
        <dbReference type="EMBL" id="GGK22177.1"/>
    </source>
</evidence>
<evidence type="ECO:0000256" key="5">
    <source>
        <dbReference type="PROSITE-ProRule" id="PRU01240"/>
    </source>
</evidence>
<dbReference type="Pfam" id="PF00082">
    <property type="entry name" value="Peptidase_S8"/>
    <property type="match status" value="1"/>
</dbReference>
<dbReference type="Proteomes" id="UP000600449">
    <property type="component" value="Unassembled WGS sequence"/>
</dbReference>
<dbReference type="InterPro" id="IPR015500">
    <property type="entry name" value="Peptidase_S8_subtilisin-rel"/>
</dbReference>
<dbReference type="PANTHER" id="PTHR43806:SF11">
    <property type="entry name" value="CEREVISIN-RELATED"/>
    <property type="match status" value="1"/>
</dbReference>
<evidence type="ECO:0000313" key="9">
    <source>
        <dbReference type="Proteomes" id="UP000600449"/>
    </source>
</evidence>
<dbReference type="AlphaFoldDB" id="A0A917Q4I2"/>
<dbReference type="InterPro" id="IPR036852">
    <property type="entry name" value="Peptidase_S8/S53_dom_sf"/>
</dbReference>
<evidence type="ECO:0000256" key="2">
    <source>
        <dbReference type="ARBA" id="ARBA00022670"/>
    </source>
</evidence>
<dbReference type="PROSITE" id="PS51892">
    <property type="entry name" value="SUBTILASE"/>
    <property type="match status" value="1"/>
</dbReference>
<dbReference type="PRINTS" id="PR00723">
    <property type="entry name" value="SUBTILISIN"/>
</dbReference>
<keyword evidence="9" id="KW-1185">Reference proteome</keyword>
<dbReference type="InterPro" id="IPR000209">
    <property type="entry name" value="Peptidase_S8/S53_dom"/>
</dbReference>
<accession>A0A917Q4I2</accession>
<protein>
    <recommendedName>
        <fullName evidence="7">Peptidase S8/S53 domain-containing protein</fullName>
    </recommendedName>
</protein>
<dbReference type="Gene3D" id="3.40.50.200">
    <property type="entry name" value="Peptidase S8/S53 domain"/>
    <property type="match status" value="1"/>
</dbReference>
<dbReference type="InterPro" id="IPR050131">
    <property type="entry name" value="Peptidase_S8_subtilisin-like"/>
</dbReference>
<dbReference type="GO" id="GO:0004252">
    <property type="term" value="F:serine-type endopeptidase activity"/>
    <property type="evidence" value="ECO:0007669"/>
    <property type="project" value="UniProtKB-UniRule"/>
</dbReference>
<evidence type="ECO:0000256" key="6">
    <source>
        <dbReference type="SAM" id="MobiDB-lite"/>
    </source>
</evidence>
<feature type="active site" description="Charge relay system" evidence="5">
    <location>
        <position position="355"/>
    </location>
</feature>
<dbReference type="PANTHER" id="PTHR43806">
    <property type="entry name" value="PEPTIDASE S8"/>
    <property type="match status" value="1"/>
</dbReference>
<feature type="active site" description="Charge relay system" evidence="5">
    <location>
        <position position="137"/>
    </location>
</feature>
<reference evidence="8 9" key="1">
    <citation type="journal article" date="2014" name="Int. J. Syst. Evol. Microbiol.">
        <title>Complete genome sequence of Corynebacterium casei LMG S-19264T (=DSM 44701T), isolated from a smear-ripened cheese.</title>
        <authorList>
            <consortium name="US DOE Joint Genome Institute (JGI-PGF)"/>
            <person name="Walter F."/>
            <person name="Albersmeier A."/>
            <person name="Kalinowski J."/>
            <person name="Ruckert C."/>
        </authorList>
    </citation>
    <scope>NUCLEOTIDE SEQUENCE [LARGE SCALE GENOMIC DNA]</scope>
    <source>
        <strain evidence="8 9">CGMCC 1.9161</strain>
    </source>
</reference>
<dbReference type="SUPFAM" id="SSF52743">
    <property type="entry name" value="Subtilisin-like"/>
    <property type="match status" value="1"/>
</dbReference>
<evidence type="ECO:0000259" key="7">
    <source>
        <dbReference type="Pfam" id="PF00082"/>
    </source>
</evidence>
<comment type="caution">
    <text evidence="8">The sequence shown here is derived from an EMBL/GenBank/DDBJ whole genome shotgun (WGS) entry which is preliminary data.</text>
</comment>
<comment type="similarity">
    <text evidence="1 5">Belongs to the peptidase S8 family.</text>
</comment>
<feature type="active site" description="Charge relay system" evidence="5">
    <location>
        <position position="170"/>
    </location>
</feature>
<dbReference type="GO" id="GO:0006508">
    <property type="term" value="P:proteolysis"/>
    <property type="evidence" value="ECO:0007669"/>
    <property type="project" value="UniProtKB-KW"/>
</dbReference>
<evidence type="ECO:0000256" key="4">
    <source>
        <dbReference type="ARBA" id="ARBA00022825"/>
    </source>
</evidence>